<dbReference type="AlphaFoldDB" id="A0AA37UAP6"/>
<dbReference type="EMBL" id="BSUL01000001">
    <property type="protein sequence ID" value="GMA26935.1"/>
    <property type="molecule type" value="Genomic_DNA"/>
</dbReference>
<comment type="caution">
    <text evidence="2">The sequence shown here is derived from an EMBL/GenBank/DDBJ whole genome shotgun (WGS) entry which is preliminary data.</text>
</comment>
<evidence type="ECO:0000313" key="3">
    <source>
        <dbReference type="Proteomes" id="UP001157160"/>
    </source>
</evidence>
<feature type="region of interest" description="Disordered" evidence="1">
    <location>
        <begin position="137"/>
        <end position="171"/>
    </location>
</feature>
<sequence>MVLEAGSGLRVEAGAVGAADRLERQREHDRVAHELLEVDLLLVDVEVELLLARIREELGHIDVEVLGDRAEAPPALADGGRAGAARDQHALVDAVETPVDRDRRALLDRDQRLAEARGCGELERELAALAGPADEVVDRDDVGGGGAGHPASLRAAHPPGAVARAGRTGLP</sequence>
<evidence type="ECO:0000256" key="1">
    <source>
        <dbReference type="SAM" id="MobiDB-lite"/>
    </source>
</evidence>
<protein>
    <submittedName>
        <fullName evidence="2">Uncharacterized protein</fullName>
    </submittedName>
</protein>
<proteinExistence type="predicted"/>
<name>A0AA37UAP6_9MICO</name>
<keyword evidence="3" id="KW-1185">Reference proteome</keyword>
<reference evidence="2 3" key="1">
    <citation type="journal article" date="2014" name="Int. J. Syst. Evol. Microbiol.">
        <title>Complete genome sequence of Corynebacterium casei LMG S-19264T (=DSM 44701T), isolated from a smear-ripened cheese.</title>
        <authorList>
            <consortium name="US DOE Joint Genome Institute (JGI-PGF)"/>
            <person name="Walter F."/>
            <person name="Albersmeier A."/>
            <person name="Kalinowski J."/>
            <person name="Ruckert C."/>
        </authorList>
    </citation>
    <scope>NUCLEOTIDE SEQUENCE [LARGE SCALE GENOMIC DNA]</scope>
    <source>
        <strain evidence="2 3">NBRC 112289</strain>
    </source>
</reference>
<accession>A0AA37UAP6</accession>
<gene>
    <name evidence="2" type="ORF">GCM10025874_01880</name>
</gene>
<dbReference type="Proteomes" id="UP001157160">
    <property type="component" value="Unassembled WGS sequence"/>
</dbReference>
<evidence type="ECO:0000313" key="2">
    <source>
        <dbReference type="EMBL" id="GMA26935.1"/>
    </source>
</evidence>
<organism evidence="2 3">
    <name type="scientific">Arenivirga flava</name>
    <dbReference type="NCBI Taxonomy" id="1930060"/>
    <lineage>
        <taxon>Bacteria</taxon>
        <taxon>Bacillati</taxon>
        <taxon>Actinomycetota</taxon>
        <taxon>Actinomycetes</taxon>
        <taxon>Micrococcales</taxon>
        <taxon>Microbacteriaceae</taxon>
        <taxon>Arenivirga</taxon>
    </lineage>
</organism>